<sequence length="85" mass="9288">MMARDSSARAQDGKITDQGVARRPAGGMAPAEAILPTSADCLCTFLLPKNYVEVRRHSKRTWVRVRYVAMLAVSPDGAETMYSVS</sequence>
<keyword evidence="3" id="KW-1185">Reference proteome</keyword>
<proteinExistence type="predicted"/>
<evidence type="ECO:0000313" key="3">
    <source>
        <dbReference type="Proteomes" id="UP001054889"/>
    </source>
</evidence>
<name>A0AAV5F4K5_ELECO</name>
<accession>A0AAV5F4K5</accession>
<evidence type="ECO:0000256" key="1">
    <source>
        <dbReference type="SAM" id="MobiDB-lite"/>
    </source>
</evidence>
<dbReference type="AlphaFoldDB" id="A0AAV5F4K5"/>
<reference evidence="2" key="2">
    <citation type="submission" date="2021-12" db="EMBL/GenBank/DDBJ databases">
        <title>Resequencing data analysis of finger millet.</title>
        <authorList>
            <person name="Hatakeyama M."/>
            <person name="Aluri S."/>
            <person name="Balachadran M.T."/>
            <person name="Sivarajan S.R."/>
            <person name="Poveda L."/>
            <person name="Shimizu-Inatsugi R."/>
            <person name="Schlapbach R."/>
            <person name="Sreeman S.M."/>
            <person name="Shimizu K.K."/>
        </authorList>
    </citation>
    <scope>NUCLEOTIDE SEQUENCE</scope>
</reference>
<dbReference type="Proteomes" id="UP001054889">
    <property type="component" value="Unassembled WGS sequence"/>
</dbReference>
<feature type="region of interest" description="Disordered" evidence="1">
    <location>
        <begin position="1"/>
        <end position="26"/>
    </location>
</feature>
<gene>
    <name evidence="2" type="primary">gb17373</name>
    <name evidence="2" type="ORF">PR202_gb17373</name>
</gene>
<evidence type="ECO:0000313" key="2">
    <source>
        <dbReference type="EMBL" id="GJN29176.1"/>
    </source>
</evidence>
<comment type="caution">
    <text evidence="2">The sequence shown here is derived from an EMBL/GenBank/DDBJ whole genome shotgun (WGS) entry which is preliminary data.</text>
</comment>
<dbReference type="EMBL" id="BQKI01000081">
    <property type="protein sequence ID" value="GJN29176.1"/>
    <property type="molecule type" value="Genomic_DNA"/>
</dbReference>
<protein>
    <submittedName>
        <fullName evidence="2">Uncharacterized protein</fullName>
    </submittedName>
</protein>
<organism evidence="2 3">
    <name type="scientific">Eleusine coracana subsp. coracana</name>
    <dbReference type="NCBI Taxonomy" id="191504"/>
    <lineage>
        <taxon>Eukaryota</taxon>
        <taxon>Viridiplantae</taxon>
        <taxon>Streptophyta</taxon>
        <taxon>Embryophyta</taxon>
        <taxon>Tracheophyta</taxon>
        <taxon>Spermatophyta</taxon>
        <taxon>Magnoliopsida</taxon>
        <taxon>Liliopsida</taxon>
        <taxon>Poales</taxon>
        <taxon>Poaceae</taxon>
        <taxon>PACMAD clade</taxon>
        <taxon>Chloridoideae</taxon>
        <taxon>Cynodonteae</taxon>
        <taxon>Eleusininae</taxon>
        <taxon>Eleusine</taxon>
    </lineage>
</organism>
<reference evidence="2" key="1">
    <citation type="journal article" date="2018" name="DNA Res.">
        <title>Multiple hybrid de novo genome assembly of finger millet, an orphan allotetraploid crop.</title>
        <authorList>
            <person name="Hatakeyama M."/>
            <person name="Aluri S."/>
            <person name="Balachadran M.T."/>
            <person name="Sivarajan S.R."/>
            <person name="Patrignani A."/>
            <person name="Gruter S."/>
            <person name="Poveda L."/>
            <person name="Shimizu-Inatsugi R."/>
            <person name="Baeten J."/>
            <person name="Francoijs K.J."/>
            <person name="Nataraja K.N."/>
            <person name="Reddy Y.A.N."/>
            <person name="Phadnis S."/>
            <person name="Ravikumar R.L."/>
            <person name="Schlapbach R."/>
            <person name="Sreeman S.M."/>
            <person name="Shimizu K.K."/>
        </authorList>
    </citation>
    <scope>NUCLEOTIDE SEQUENCE</scope>
</reference>